<name>A0A5B8V930_9BACT</name>
<evidence type="ECO:0008006" key="5">
    <source>
        <dbReference type="Google" id="ProtNLM"/>
    </source>
</evidence>
<dbReference type="OrthoDB" id="9789237at2"/>
<feature type="signal peptide" evidence="2">
    <location>
        <begin position="1"/>
        <end position="20"/>
    </location>
</feature>
<dbReference type="PROSITE" id="PS51257">
    <property type="entry name" value="PROKAR_LIPOPROTEIN"/>
    <property type="match status" value="1"/>
</dbReference>
<feature type="region of interest" description="Disordered" evidence="1">
    <location>
        <begin position="28"/>
        <end position="51"/>
    </location>
</feature>
<feature type="compositionally biased region" description="Polar residues" evidence="1">
    <location>
        <begin position="31"/>
        <end position="45"/>
    </location>
</feature>
<keyword evidence="2" id="KW-0732">Signal</keyword>
<dbReference type="Pfam" id="PF09626">
    <property type="entry name" value="DHC"/>
    <property type="match status" value="1"/>
</dbReference>
<dbReference type="SUPFAM" id="SSF46626">
    <property type="entry name" value="Cytochrome c"/>
    <property type="match status" value="1"/>
</dbReference>
<accession>A0A5B8V930</accession>
<dbReference type="GO" id="GO:0009055">
    <property type="term" value="F:electron transfer activity"/>
    <property type="evidence" value="ECO:0007669"/>
    <property type="project" value="InterPro"/>
</dbReference>
<gene>
    <name evidence="3" type="ORF">FRZ67_10205</name>
</gene>
<keyword evidence="4" id="KW-1185">Reference proteome</keyword>
<evidence type="ECO:0000256" key="2">
    <source>
        <dbReference type="SAM" id="SignalP"/>
    </source>
</evidence>
<reference evidence="3 4" key="1">
    <citation type="journal article" date="2016" name="Int. J. Syst. Evol. Microbiol.">
        <title>Panacibacter ginsenosidivorans gen. nov., sp. nov., with ginsenoside converting activity isolated from soil of a ginseng field.</title>
        <authorList>
            <person name="Siddiqi M.Z."/>
            <person name="Muhammad Shafi S."/>
            <person name="Choi K.D."/>
            <person name="Im W.T."/>
        </authorList>
    </citation>
    <scope>NUCLEOTIDE SEQUENCE [LARGE SCALE GENOMIC DNA]</scope>
    <source>
        <strain evidence="3 4">Gsoil1550</strain>
    </source>
</reference>
<dbReference type="InterPro" id="IPR018588">
    <property type="entry name" value="Dihaem_cytochrome-c"/>
</dbReference>
<dbReference type="EMBL" id="CP042435">
    <property type="protein sequence ID" value="QEC67645.1"/>
    <property type="molecule type" value="Genomic_DNA"/>
</dbReference>
<dbReference type="AlphaFoldDB" id="A0A5B8V930"/>
<dbReference type="RefSeq" id="WP_147189452.1">
    <property type="nucleotide sequence ID" value="NZ_CP042435.1"/>
</dbReference>
<dbReference type="Proteomes" id="UP000321533">
    <property type="component" value="Chromosome"/>
</dbReference>
<dbReference type="KEGG" id="pgin:FRZ67_10205"/>
<organism evidence="3 4">
    <name type="scientific">Panacibacter ginsenosidivorans</name>
    <dbReference type="NCBI Taxonomy" id="1813871"/>
    <lineage>
        <taxon>Bacteria</taxon>
        <taxon>Pseudomonadati</taxon>
        <taxon>Bacteroidota</taxon>
        <taxon>Chitinophagia</taxon>
        <taxon>Chitinophagales</taxon>
        <taxon>Chitinophagaceae</taxon>
        <taxon>Panacibacter</taxon>
    </lineage>
</organism>
<evidence type="ECO:0000256" key="1">
    <source>
        <dbReference type="SAM" id="MobiDB-lite"/>
    </source>
</evidence>
<dbReference type="GO" id="GO:0020037">
    <property type="term" value="F:heme binding"/>
    <property type="evidence" value="ECO:0007669"/>
    <property type="project" value="InterPro"/>
</dbReference>
<dbReference type="Gene3D" id="1.10.760.10">
    <property type="entry name" value="Cytochrome c-like domain"/>
    <property type="match status" value="1"/>
</dbReference>
<evidence type="ECO:0000313" key="4">
    <source>
        <dbReference type="Proteomes" id="UP000321533"/>
    </source>
</evidence>
<dbReference type="InterPro" id="IPR036909">
    <property type="entry name" value="Cyt_c-like_dom_sf"/>
</dbReference>
<protein>
    <recommendedName>
        <fullName evidence="5">Cytochrome c</fullName>
    </recommendedName>
</protein>
<sequence>MKNITSHVSVLFFVSALVLAACNEQEKRPVTASSNEPASLNTVNTELPDGPGYETFKTNCTSCHSARYIKMQPDFPEQTWTVVVAKMQKNFGAPVADSSAKEIVQYLVAIKGKK</sequence>
<feature type="chain" id="PRO_5022669864" description="Cytochrome c" evidence="2">
    <location>
        <begin position="21"/>
        <end position="114"/>
    </location>
</feature>
<proteinExistence type="predicted"/>
<evidence type="ECO:0000313" key="3">
    <source>
        <dbReference type="EMBL" id="QEC67645.1"/>
    </source>
</evidence>